<reference evidence="2 3" key="1">
    <citation type="submission" date="2020-09" db="EMBL/GenBank/DDBJ databases">
        <title>De no assembly of potato wild relative species, Solanum commersonii.</title>
        <authorList>
            <person name="Cho K."/>
        </authorList>
    </citation>
    <scope>NUCLEOTIDE SEQUENCE [LARGE SCALE GENOMIC DNA]</scope>
    <source>
        <strain evidence="2">LZ3.2</strain>
        <tissue evidence="2">Leaf</tissue>
    </source>
</reference>
<dbReference type="EMBL" id="JACXVP010000001">
    <property type="protein sequence ID" value="KAG5632826.1"/>
    <property type="molecule type" value="Genomic_DNA"/>
</dbReference>
<proteinExistence type="predicted"/>
<dbReference type="OrthoDB" id="1745225at2759"/>
<keyword evidence="3" id="KW-1185">Reference proteome</keyword>
<dbReference type="Pfam" id="PF22936">
    <property type="entry name" value="Pol_BBD"/>
    <property type="match status" value="1"/>
</dbReference>
<evidence type="ECO:0000313" key="3">
    <source>
        <dbReference type="Proteomes" id="UP000824120"/>
    </source>
</evidence>
<organism evidence="2 3">
    <name type="scientific">Solanum commersonii</name>
    <name type="common">Commerson's wild potato</name>
    <name type="synonym">Commerson's nightshade</name>
    <dbReference type="NCBI Taxonomy" id="4109"/>
    <lineage>
        <taxon>Eukaryota</taxon>
        <taxon>Viridiplantae</taxon>
        <taxon>Streptophyta</taxon>
        <taxon>Embryophyta</taxon>
        <taxon>Tracheophyta</taxon>
        <taxon>Spermatophyta</taxon>
        <taxon>Magnoliopsida</taxon>
        <taxon>eudicotyledons</taxon>
        <taxon>Gunneridae</taxon>
        <taxon>Pentapetalae</taxon>
        <taxon>asterids</taxon>
        <taxon>lamiids</taxon>
        <taxon>Solanales</taxon>
        <taxon>Solanaceae</taxon>
        <taxon>Solanoideae</taxon>
        <taxon>Solaneae</taxon>
        <taxon>Solanum</taxon>
    </lineage>
</organism>
<evidence type="ECO:0000259" key="1">
    <source>
        <dbReference type="Pfam" id="PF22936"/>
    </source>
</evidence>
<accession>A0A9J6B8A8</accession>
<name>A0A9J6B8A8_SOLCO</name>
<sequence length="85" mass="9507">MMHSSTMHIDDDKWIIDSGASKHMVHNLRMLTQHTSLDNSPIHRVHLPTGSSAYVSNIGLSQADCRLKSQGAQLNLPRLKSMLLM</sequence>
<dbReference type="InterPro" id="IPR054722">
    <property type="entry name" value="PolX-like_BBD"/>
</dbReference>
<feature type="domain" description="Retrovirus-related Pol polyprotein from transposon TNT 1-94-like beta-barrel" evidence="1">
    <location>
        <begin position="14"/>
        <end position="66"/>
    </location>
</feature>
<gene>
    <name evidence="2" type="ORF">H5410_004543</name>
</gene>
<protein>
    <recommendedName>
        <fullName evidence="1">Retrovirus-related Pol polyprotein from transposon TNT 1-94-like beta-barrel domain-containing protein</fullName>
    </recommendedName>
</protein>
<evidence type="ECO:0000313" key="2">
    <source>
        <dbReference type="EMBL" id="KAG5632826.1"/>
    </source>
</evidence>
<dbReference type="Proteomes" id="UP000824120">
    <property type="component" value="Chromosome 1"/>
</dbReference>
<dbReference type="AlphaFoldDB" id="A0A9J6B8A8"/>
<comment type="caution">
    <text evidence="2">The sequence shown here is derived from an EMBL/GenBank/DDBJ whole genome shotgun (WGS) entry which is preliminary data.</text>
</comment>